<keyword evidence="4" id="KW-1185">Reference proteome</keyword>
<dbReference type="InterPro" id="IPR000182">
    <property type="entry name" value="GNAT_dom"/>
</dbReference>
<dbReference type="InterPro" id="IPR016181">
    <property type="entry name" value="Acyl_CoA_acyltransferase"/>
</dbReference>
<evidence type="ECO:0000259" key="2">
    <source>
        <dbReference type="Pfam" id="PF13302"/>
    </source>
</evidence>
<evidence type="ECO:0000313" key="4">
    <source>
        <dbReference type="Proteomes" id="UP000265916"/>
    </source>
</evidence>
<name>A0A3A1YR43_9GAMM</name>
<proteinExistence type="predicted"/>
<feature type="region of interest" description="Disordered" evidence="1">
    <location>
        <begin position="272"/>
        <end position="397"/>
    </location>
</feature>
<gene>
    <name evidence="3" type="ORF">CKF58_03170</name>
</gene>
<protein>
    <recommendedName>
        <fullName evidence="2">N-acetyltransferase domain-containing protein</fullName>
    </recommendedName>
</protein>
<dbReference type="GO" id="GO:0005737">
    <property type="term" value="C:cytoplasm"/>
    <property type="evidence" value="ECO:0007669"/>
    <property type="project" value="TreeGrafter"/>
</dbReference>
<organism evidence="3 4">
    <name type="scientific">Psittacicella hinzii</name>
    <dbReference type="NCBI Taxonomy" id="2028575"/>
    <lineage>
        <taxon>Bacteria</taxon>
        <taxon>Pseudomonadati</taxon>
        <taxon>Pseudomonadota</taxon>
        <taxon>Gammaproteobacteria</taxon>
        <taxon>Pasteurellales</taxon>
        <taxon>Psittacicellaceae</taxon>
        <taxon>Psittacicella</taxon>
    </lineage>
</organism>
<feature type="compositionally biased region" description="Low complexity" evidence="1">
    <location>
        <begin position="327"/>
        <end position="336"/>
    </location>
</feature>
<feature type="compositionally biased region" description="Low complexity" evidence="1">
    <location>
        <begin position="284"/>
        <end position="298"/>
    </location>
</feature>
<feature type="domain" description="N-acetyltransferase" evidence="2">
    <location>
        <begin position="27"/>
        <end position="169"/>
    </location>
</feature>
<reference evidence="3 4" key="1">
    <citation type="submission" date="2017-08" db="EMBL/GenBank/DDBJ databases">
        <title>Reclassification of Bisgaard taxon 37 and 44.</title>
        <authorList>
            <person name="Christensen H."/>
        </authorList>
    </citation>
    <scope>NUCLEOTIDE SEQUENCE [LARGE SCALE GENOMIC DNA]</scope>
    <source>
        <strain evidence="3 4">111</strain>
    </source>
</reference>
<dbReference type="AlphaFoldDB" id="A0A3A1YR43"/>
<feature type="compositionally biased region" description="Polar residues" evidence="1">
    <location>
        <begin position="272"/>
        <end position="283"/>
    </location>
</feature>
<evidence type="ECO:0000256" key="1">
    <source>
        <dbReference type="SAM" id="MobiDB-lite"/>
    </source>
</evidence>
<dbReference type="InterPro" id="IPR051908">
    <property type="entry name" value="Ribosomal_N-acetyltransferase"/>
</dbReference>
<dbReference type="Pfam" id="PF13302">
    <property type="entry name" value="Acetyltransf_3"/>
    <property type="match status" value="1"/>
</dbReference>
<feature type="compositionally biased region" description="Low complexity" evidence="1">
    <location>
        <begin position="344"/>
        <end position="361"/>
    </location>
</feature>
<dbReference type="GO" id="GO:1990189">
    <property type="term" value="F:protein N-terminal-serine acetyltransferase activity"/>
    <property type="evidence" value="ECO:0007669"/>
    <property type="project" value="TreeGrafter"/>
</dbReference>
<dbReference type="SUPFAM" id="SSF55729">
    <property type="entry name" value="Acyl-CoA N-acyltransferases (Nat)"/>
    <property type="match status" value="1"/>
</dbReference>
<dbReference type="Proteomes" id="UP000265916">
    <property type="component" value="Unassembled WGS sequence"/>
</dbReference>
<dbReference type="PANTHER" id="PTHR43441">
    <property type="entry name" value="RIBOSOMAL-PROTEIN-SERINE ACETYLTRANSFERASE"/>
    <property type="match status" value="1"/>
</dbReference>
<sequence>MKEFLTSVSYPFLREDGVILVSQEMSLEPLGNEHLKPMWTQVEKNRDHLGQFLFWAKKCNKDEFCQYIETAAANFTANRERHYAIVLSNKEYKHQIIGSVSLVFDQLNISPGVANLGYYLFQEFCGKGYMHEALQALCAITYTNDLVERFELRIHQQNLASKNVALKLNAKYEGELRNFHGHTYYQFAYVLPDDFIQQNQFINDKLANPNDVEIAPFDLQFSQEHHLKTLKGATEEIAVIKELQAISATNNLLQAKQERNLQEANASLQHYLEQSQEEATTPVETAQAEQQSQATSQTPADAQEAEQAANPDPSDVVAQETSQAKDTSVSTTVETTLEQEEVTSEASTIASKAATTAATTATEKEAVLGAAEQATKETAQADAKEKDTSLEANAKAK</sequence>
<comment type="caution">
    <text evidence="3">The sequence shown here is derived from an EMBL/GenBank/DDBJ whole genome shotgun (WGS) entry which is preliminary data.</text>
</comment>
<dbReference type="GO" id="GO:0008999">
    <property type="term" value="F:protein-N-terminal-alanine acetyltransferase activity"/>
    <property type="evidence" value="ECO:0007669"/>
    <property type="project" value="TreeGrafter"/>
</dbReference>
<dbReference type="Gene3D" id="3.40.630.30">
    <property type="match status" value="1"/>
</dbReference>
<dbReference type="PANTHER" id="PTHR43441:SF2">
    <property type="entry name" value="FAMILY ACETYLTRANSFERASE, PUTATIVE (AFU_ORTHOLOGUE AFUA_7G00850)-RELATED"/>
    <property type="match status" value="1"/>
</dbReference>
<dbReference type="RefSeq" id="WP_119530895.1">
    <property type="nucleotide sequence ID" value="NZ_JBHSSP010000021.1"/>
</dbReference>
<accession>A0A3A1YR43</accession>
<dbReference type="OrthoDB" id="9784707at2"/>
<dbReference type="EMBL" id="NRJG01000050">
    <property type="protein sequence ID" value="RIY38884.1"/>
    <property type="molecule type" value="Genomic_DNA"/>
</dbReference>
<feature type="compositionally biased region" description="Low complexity" evidence="1">
    <location>
        <begin position="370"/>
        <end position="381"/>
    </location>
</feature>
<evidence type="ECO:0000313" key="3">
    <source>
        <dbReference type="EMBL" id="RIY38884.1"/>
    </source>
</evidence>